<dbReference type="RefSeq" id="XP_016243280.1">
    <property type="nucleotide sequence ID" value="XM_016398718.1"/>
</dbReference>
<feature type="region of interest" description="Disordered" evidence="1">
    <location>
        <begin position="510"/>
        <end position="544"/>
    </location>
</feature>
<reference evidence="2 3" key="1">
    <citation type="submission" date="2015-01" db="EMBL/GenBank/DDBJ databases">
        <title>The Genome Sequence of Cladophialophora immunda CBS83496.</title>
        <authorList>
            <consortium name="The Broad Institute Genomics Platform"/>
            <person name="Cuomo C."/>
            <person name="de Hoog S."/>
            <person name="Gorbushina A."/>
            <person name="Stielow B."/>
            <person name="Teixiera M."/>
            <person name="Abouelleil A."/>
            <person name="Chapman S.B."/>
            <person name="Priest M."/>
            <person name="Young S.K."/>
            <person name="Wortman J."/>
            <person name="Nusbaum C."/>
            <person name="Birren B."/>
        </authorList>
    </citation>
    <scope>NUCLEOTIDE SEQUENCE [LARGE SCALE GENOMIC DNA]</scope>
    <source>
        <strain evidence="2 3">CBS 83496</strain>
    </source>
</reference>
<dbReference type="GeneID" id="27350490"/>
<evidence type="ECO:0000256" key="1">
    <source>
        <dbReference type="SAM" id="MobiDB-lite"/>
    </source>
</evidence>
<dbReference type="HOGENOM" id="CLU_500573_0_0_1"/>
<dbReference type="AlphaFoldDB" id="A0A0D2CHQ7"/>
<sequence length="544" mass="60997">MAPVGASHSDAALDGTVAEREKISQSWTSNVLTVTIILASIGWSVWGSFATQLPTDSVGILSSKYCGVWSLKAGAGEAARADDALIRSRKERRAGDYARACYGNRSVNSPSQCSLFSNQTIGYHSKRIPCPFVKKSMCAGNGLDDAIRFWTDPVDASIIGVNVDQRPKFKHTTICAPLNIDQGFVRKVTPADPQDDDIYQYYLGPVDGGQANFTFRTVGDPFYTRIPAYSVSTYESTPYGPDYDYWDPSADLDLDQAVVTQRGDRFMTILFISSCHIIYRGHSDDPIFPATLPHPENSGRYRNGDVRARPLVCIDWNEVCLRDDLCHTVEDEYPPKENPGYTVAYEFTRSALREATVYRSIKARLGNALIANERLADYESFRLPRDQWVEESEALFQTSLARIQWDAFDVAVGAGHDAEYYTDITPRWARNEKMCGMYKVQLPQGYANINFWPNFWICFSIALVVFLGCESPWGDFDDDLRPHFKGRPLFFDLIGIGICWLKRKVDGKLQKPQPPTAAAAAPPSAQSHPGQLQIEWPQQHMAQR</sequence>
<name>A0A0D2CHQ7_9EURO</name>
<dbReference type="Proteomes" id="UP000054466">
    <property type="component" value="Unassembled WGS sequence"/>
</dbReference>
<evidence type="ECO:0000313" key="2">
    <source>
        <dbReference type="EMBL" id="KIW23064.1"/>
    </source>
</evidence>
<protein>
    <submittedName>
        <fullName evidence="2">Uncharacterized protein</fullName>
    </submittedName>
</protein>
<organism evidence="2 3">
    <name type="scientific">Cladophialophora immunda</name>
    <dbReference type="NCBI Taxonomy" id="569365"/>
    <lineage>
        <taxon>Eukaryota</taxon>
        <taxon>Fungi</taxon>
        <taxon>Dikarya</taxon>
        <taxon>Ascomycota</taxon>
        <taxon>Pezizomycotina</taxon>
        <taxon>Eurotiomycetes</taxon>
        <taxon>Chaetothyriomycetidae</taxon>
        <taxon>Chaetothyriales</taxon>
        <taxon>Herpotrichiellaceae</taxon>
        <taxon>Cladophialophora</taxon>
    </lineage>
</organism>
<accession>A0A0D2CHQ7</accession>
<dbReference type="VEuPathDB" id="FungiDB:PV07_11296"/>
<dbReference type="OrthoDB" id="3540210at2759"/>
<gene>
    <name evidence="2" type="ORF">PV07_11296</name>
</gene>
<evidence type="ECO:0000313" key="3">
    <source>
        <dbReference type="Proteomes" id="UP000054466"/>
    </source>
</evidence>
<keyword evidence="3" id="KW-1185">Reference proteome</keyword>
<proteinExistence type="predicted"/>
<dbReference type="EMBL" id="KN847046">
    <property type="protein sequence ID" value="KIW23064.1"/>
    <property type="molecule type" value="Genomic_DNA"/>
</dbReference>
<feature type="compositionally biased region" description="Low complexity" evidence="1">
    <location>
        <begin position="516"/>
        <end position="529"/>
    </location>
</feature>